<dbReference type="GO" id="GO:0006355">
    <property type="term" value="P:regulation of DNA-templated transcription"/>
    <property type="evidence" value="ECO:0007669"/>
    <property type="project" value="InterPro"/>
</dbReference>
<evidence type="ECO:0000313" key="6">
    <source>
        <dbReference type="Proteomes" id="UP000056968"/>
    </source>
</evidence>
<evidence type="ECO:0000256" key="1">
    <source>
        <dbReference type="ARBA" id="ARBA00023015"/>
    </source>
</evidence>
<dbReference type="STRING" id="1332080.ATN00_05395"/>
<dbReference type="GO" id="GO:0003677">
    <property type="term" value="F:DNA binding"/>
    <property type="evidence" value="ECO:0007669"/>
    <property type="project" value="UniProtKB-KW"/>
</dbReference>
<dbReference type="Proteomes" id="UP000056968">
    <property type="component" value="Chromosome"/>
</dbReference>
<keyword evidence="3" id="KW-0804">Transcription</keyword>
<dbReference type="PROSITE" id="PS00622">
    <property type="entry name" value="HTH_LUXR_1"/>
    <property type="match status" value="1"/>
</dbReference>
<dbReference type="InterPro" id="IPR000792">
    <property type="entry name" value="Tscrpt_reg_LuxR_C"/>
</dbReference>
<dbReference type="CDD" id="cd06170">
    <property type="entry name" value="LuxR_C_like"/>
    <property type="match status" value="1"/>
</dbReference>
<evidence type="ECO:0000313" key="5">
    <source>
        <dbReference type="EMBL" id="ALR19829.1"/>
    </source>
</evidence>
<dbReference type="PRINTS" id="PR00038">
    <property type="entry name" value="HTHLUXR"/>
</dbReference>
<dbReference type="SMART" id="SM00421">
    <property type="entry name" value="HTH_LUXR"/>
    <property type="match status" value="1"/>
</dbReference>
<dbReference type="Pfam" id="PF00196">
    <property type="entry name" value="GerE"/>
    <property type="match status" value="1"/>
</dbReference>
<dbReference type="AlphaFoldDB" id="A0A0S3EWL2"/>
<gene>
    <name evidence="5" type="ORF">ATN00_05395</name>
</gene>
<keyword evidence="2" id="KW-0238">DNA-binding</keyword>
<dbReference type="Gene3D" id="1.10.10.10">
    <property type="entry name" value="Winged helix-like DNA-binding domain superfamily/Winged helix DNA-binding domain"/>
    <property type="match status" value="1"/>
</dbReference>
<evidence type="ECO:0000256" key="3">
    <source>
        <dbReference type="ARBA" id="ARBA00023163"/>
    </source>
</evidence>
<dbReference type="PANTHER" id="PTHR44688">
    <property type="entry name" value="DNA-BINDING TRANSCRIPTIONAL ACTIVATOR DEVR_DOSR"/>
    <property type="match status" value="1"/>
</dbReference>
<reference evidence="5 6" key="1">
    <citation type="submission" date="2015-11" db="EMBL/GenBank/DDBJ databases">
        <title>A Two-component Flavoprotein Monooxygenase System MeaXY Responsible for para-Hydroxylation of 2-Methyl-6-ethylaniline and 2,6-Diethylaniline in Sphingobium baderi DE-13.</title>
        <authorList>
            <person name="Cheng M."/>
            <person name="Meng Q."/>
            <person name="Yang Y."/>
            <person name="Chu C."/>
            <person name="Yan X."/>
            <person name="He J."/>
            <person name="Li S."/>
        </authorList>
    </citation>
    <scope>NUCLEOTIDE SEQUENCE [LARGE SCALE GENOMIC DNA]</scope>
    <source>
        <strain evidence="5 6">DE-13</strain>
    </source>
</reference>
<evidence type="ECO:0000256" key="2">
    <source>
        <dbReference type="ARBA" id="ARBA00023125"/>
    </source>
</evidence>
<dbReference type="EMBL" id="CP013264">
    <property type="protein sequence ID" value="ALR19829.1"/>
    <property type="molecule type" value="Genomic_DNA"/>
</dbReference>
<dbReference type="PROSITE" id="PS50043">
    <property type="entry name" value="HTH_LUXR_2"/>
    <property type="match status" value="1"/>
</dbReference>
<dbReference type="InterPro" id="IPR016032">
    <property type="entry name" value="Sig_transdc_resp-reg_C-effctor"/>
</dbReference>
<dbReference type="SUPFAM" id="SSF46894">
    <property type="entry name" value="C-terminal effector domain of the bipartite response regulators"/>
    <property type="match status" value="1"/>
</dbReference>
<sequence>MDVEDNPDQIVILIMTDERSALMACRLLMQRLSGPRLLLIYDYPQESPETSDCLPAPSALPAFLKSLLDCLGDEKLTNIAENPIGQEPPSQNPLSMREIEILSCLAHGHANKRIARVLNIAEATVKVHVKAILRKLHLTNRTQAAIWAVQQGFTWKPEAPSIVEAAPAQERSPLVEQSPIILPTEFH</sequence>
<evidence type="ECO:0000259" key="4">
    <source>
        <dbReference type="PROSITE" id="PS50043"/>
    </source>
</evidence>
<dbReference type="InterPro" id="IPR036388">
    <property type="entry name" value="WH-like_DNA-bd_sf"/>
</dbReference>
<feature type="domain" description="HTH luxR-type" evidence="4">
    <location>
        <begin position="87"/>
        <end position="152"/>
    </location>
</feature>
<accession>A0A0S3EWL2</accession>
<dbReference type="PANTHER" id="PTHR44688:SF16">
    <property type="entry name" value="DNA-BINDING TRANSCRIPTIONAL ACTIVATOR DEVR_DOSR"/>
    <property type="match status" value="1"/>
</dbReference>
<name>A0A0S3EWL2_9SPHN</name>
<keyword evidence="6" id="KW-1185">Reference proteome</keyword>
<proteinExistence type="predicted"/>
<organism evidence="5 6">
    <name type="scientific">Sphingobium baderi</name>
    <dbReference type="NCBI Taxonomy" id="1332080"/>
    <lineage>
        <taxon>Bacteria</taxon>
        <taxon>Pseudomonadati</taxon>
        <taxon>Pseudomonadota</taxon>
        <taxon>Alphaproteobacteria</taxon>
        <taxon>Sphingomonadales</taxon>
        <taxon>Sphingomonadaceae</taxon>
        <taxon>Sphingobium</taxon>
    </lineage>
</organism>
<protein>
    <recommendedName>
        <fullName evidence="4">HTH luxR-type domain-containing protein</fullName>
    </recommendedName>
</protein>
<keyword evidence="1" id="KW-0805">Transcription regulation</keyword>
<dbReference type="KEGG" id="sbd:ATN00_05395"/>